<feature type="transmembrane region" description="Helical" evidence="1">
    <location>
        <begin position="66"/>
        <end position="84"/>
    </location>
</feature>
<sequence>MIKSISPLISHHRDQLKAESRLNRTLLIGAILAALVAFSVFLLTLFGHYPLPVGERIFAGNPERVLGASNFFVATAIGAALRMWRMRQTRIKLLIAEAFLREDEEETGLRLLLEPMFGPDVWRGTKLKDAGGTEW</sequence>
<organism evidence="2 3">
    <name type="scientific">Hyphomonas adhaerens MHS-3</name>
    <dbReference type="NCBI Taxonomy" id="1280949"/>
    <lineage>
        <taxon>Bacteria</taxon>
        <taxon>Pseudomonadati</taxon>
        <taxon>Pseudomonadota</taxon>
        <taxon>Alphaproteobacteria</taxon>
        <taxon>Hyphomonadales</taxon>
        <taxon>Hyphomonadaceae</taxon>
        <taxon>Hyphomonas</taxon>
    </lineage>
</organism>
<keyword evidence="1" id="KW-1133">Transmembrane helix</keyword>
<gene>
    <name evidence="2" type="ORF">HAD_14732</name>
</gene>
<dbReference type="PATRIC" id="fig|1280949.3.peg.2986"/>
<keyword evidence="1" id="KW-0472">Membrane</keyword>
<comment type="caution">
    <text evidence="2">The sequence shown here is derived from an EMBL/GenBank/DDBJ whole genome shotgun (WGS) entry which is preliminary data.</text>
</comment>
<dbReference type="Proteomes" id="UP000027446">
    <property type="component" value="Unassembled WGS sequence"/>
</dbReference>
<accession>A0A069E080</accession>
<dbReference type="OrthoDB" id="7619299at2"/>
<reference evidence="2 3" key="1">
    <citation type="journal article" date="2014" name="Antonie Van Leeuwenhoek">
        <title>Hyphomonas beringensis sp. nov. and Hyphomonas chukchiensis sp. nov., isolated from surface seawater of the Bering Sea and Chukchi Sea.</title>
        <authorList>
            <person name="Li C."/>
            <person name="Lai Q."/>
            <person name="Li G."/>
            <person name="Dong C."/>
            <person name="Wang J."/>
            <person name="Liao Y."/>
            <person name="Shao Z."/>
        </authorList>
    </citation>
    <scope>NUCLEOTIDE SEQUENCE [LARGE SCALE GENOMIC DNA]</scope>
    <source>
        <strain evidence="2 3">MHS-3</strain>
    </source>
</reference>
<keyword evidence="3" id="KW-1185">Reference proteome</keyword>
<evidence type="ECO:0000313" key="2">
    <source>
        <dbReference type="EMBL" id="KCZ82952.1"/>
    </source>
</evidence>
<name>A0A069E080_9PROT</name>
<dbReference type="EMBL" id="ARYH01000003">
    <property type="protein sequence ID" value="KCZ82952.1"/>
    <property type="molecule type" value="Genomic_DNA"/>
</dbReference>
<protein>
    <submittedName>
        <fullName evidence="2">Uncharacterized protein</fullName>
    </submittedName>
</protein>
<dbReference type="AlphaFoldDB" id="A0A069E080"/>
<feature type="transmembrane region" description="Helical" evidence="1">
    <location>
        <begin position="26"/>
        <end position="46"/>
    </location>
</feature>
<proteinExistence type="predicted"/>
<evidence type="ECO:0000256" key="1">
    <source>
        <dbReference type="SAM" id="Phobius"/>
    </source>
</evidence>
<keyword evidence="1" id="KW-0812">Transmembrane</keyword>
<dbReference type="STRING" id="1280949.HAD_14732"/>
<dbReference type="RefSeq" id="WP_035573125.1">
    <property type="nucleotide sequence ID" value="NZ_ARYH01000003.1"/>
</dbReference>
<evidence type="ECO:0000313" key="3">
    <source>
        <dbReference type="Proteomes" id="UP000027446"/>
    </source>
</evidence>